<reference evidence="1 2" key="1">
    <citation type="submission" date="2010-12" db="EMBL/GenBank/DDBJ databases">
        <authorList>
            <person name="Muzny D."/>
            <person name="Qin X."/>
            <person name="Deng J."/>
            <person name="Jiang H."/>
            <person name="Liu Y."/>
            <person name="Qu J."/>
            <person name="Song X.-Z."/>
            <person name="Zhang L."/>
            <person name="Thornton R."/>
            <person name="Coyle M."/>
            <person name="Francisco L."/>
            <person name="Jackson L."/>
            <person name="Javaid M."/>
            <person name="Korchina V."/>
            <person name="Kovar C."/>
            <person name="Mata R."/>
            <person name="Mathew T."/>
            <person name="Ngo R."/>
            <person name="Nguyen L."/>
            <person name="Nguyen N."/>
            <person name="Okwuonu G."/>
            <person name="Ongeri F."/>
            <person name="Pham C."/>
            <person name="Simmons D."/>
            <person name="Wilczek-Boney K."/>
            <person name="Hale W."/>
            <person name="Jakkamsetti A."/>
            <person name="Pham P."/>
            <person name="Ruth R."/>
            <person name="San Lucas F."/>
            <person name="Warren J."/>
            <person name="Zhang J."/>
            <person name="Zhao Z."/>
            <person name="Zhou C."/>
            <person name="Zhu D."/>
            <person name="Lee S."/>
            <person name="Bess C."/>
            <person name="Blankenburg K."/>
            <person name="Forbes L."/>
            <person name="Fu Q."/>
            <person name="Gubbala S."/>
            <person name="Hirani K."/>
            <person name="Jayaseelan J.C."/>
            <person name="Lara F."/>
            <person name="Munidasa M."/>
            <person name="Palculict T."/>
            <person name="Patil S."/>
            <person name="Pu L.-L."/>
            <person name="Saada N."/>
            <person name="Tang L."/>
            <person name="Weissenberger G."/>
            <person name="Zhu Y."/>
            <person name="Hemphill L."/>
            <person name="Shang Y."/>
            <person name="Youmans B."/>
            <person name="Ayvaz T."/>
            <person name="Ross M."/>
            <person name="Santibanez J."/>
            <person name="Aqrawi P."/>
            <person name="Gross S."/>
            <person name="Joshi V."/>
            <person name="Fowler G."/>
            <person name="Nazareth L."/>
            <person name="Reid J."/>
            <person name="Worley K."/>
            <person name="Petrosino J."/>
            <person name="Highlander S."/>
            <person name="Gibbs R."/>
        </authorList>
    </citation>
    <scope>NUCLEOTIDE SEQUENCE [LARGE SCALE GENOMIC DNA]</scope>
    <source>
        <strain evidence="1 2">ATCC 51599</strain>
    </source>
</reference>
<evidence type="ECO:0000313" key="2">
    <source>
        <dbReference type="Proteomes" id="UP000011021"/>
    </source>
</evidence>
<accession>E7RZ71</accession>
<protein>
    <submittedName>
        <fullName evidence="1">Uncharacterized protein</fullName>
    </submittedName>
</protein>
<gene>
    <name evidence="1" type="ORF">HMPREF0551_1985</name>
</gene>
<name>E7RZ71_9BURK</name>
<proteinExistence type="predicted"/>
<dbReference type="AlphaFoldDB" id="E7RZ71"/>
<keyword evidence="2" id="KW-1185">Reference proteome</keyword>
<dbReference type="HOGENOM" id="CLU_3100296_0_0_4"/>
<comment type="caution">
    <text evidence="1">The sequence shown here is derived from an EMBL/GenBank/DDBJ whole genome shotgun (WGS) entry which is preliminary data.</text>
</comment>
<dbReference type="Proteomes" id="UP000011021">
    <property type="component" value="Unassembled WGS sequence"/>
</dbReference>
<dbReference type="EMBL" id="AEQP01000022">
    <property type="protein sequence ID" value="EFV93870.1"/>
    <property type="molecule type" value="Genomic_DNA"/>
</dbReference>
<organism evidence="1 2">
    <name type="scientific">Lautropia mirabilis ATCC 51599</name>
    <dbReference type="NCBI Taxonomy" id="887898"/>
    <lineage>
        <taxon>Bacteria</taxon>
        <taxon>Pseudomonadati</taxon>
        <taxon>Pseudomonadota</taxon>
        <taxon>Betaproteobacteria</taxon>
        <taxon>Burkholderiales</taxon>
        <taxon>Burkholderiaceae</taxon>
        <taxon>Lautropia</taxon>
    </lineage>
</organism>
<dbReference type="RefSeq" id="WP_005674352.1">
    <property type="nucleotide sequence ID" value="NZ_CP146288.1"/>
</dbReference>
<evidence type="ECO:0000313" key="1">
    <source>
        <dbReference type="EMBL" id="EFV93870.1"/>
    </source>
</evidence>
<sequence length="51" mass="5914">MSNHGLARWTMIGGLLVIRHDSSRFTRDLDLSTTEQYQADMADQLLDEFEK</sequence>